<proteinExistence type="predicted"/>
<evidence type="ECO:0000313" key="3">
    <source>
        <dbReference type="EMBL" id="KAJ5085142.1"/>
    </source>
</evidence>
<feature type="region of interest" description="Disordered" evidence="2">
    <location>
        <begin position="414"/>
        <end position="619"/>
    </location>
</feature>
<evidence type="ECO:0000256" key="1">
    <source>
        <dbReference type="SAM" id="Coils"/>
    </source>
</evidence>
<feature type="coiled-coil region" evidence="1">
    <location>
        <begin position="307"/>
        <end position="341"/>
    </location>
</feature>
<organism evidence="3 4">
    <name type="scientific">Penicillium argentinense</name>
    <dbReference type="NCBI Taxonomy" id="1131581"/>
    <lineage>
        <taxon>Eukaryota</taxon>
        <taxon>Fungi</taxon>
        <taxon>Dikarya</taxon>
        <taxon>Ascomycota</taxon>
        <taxon>Pezizomycotina</taxon>
        <taxon>Eurotiomycetes</taxon>
        <taxon>Eurotiomycetidae</taxon>
        <taxon>Eurotiales</taxon>
        <taxon>Aspergillaceae</taxon>
        <taxon>Penicillium</taxon>
    </lineage>
</organism>
<reference evidence="3" key="2">
    <citation type="journal article" date="2023" name="IMA Fungus">
        <title>Comparative genomic study of the Penicillium genus elucidates a diverse pangenome and 15 lateral gene transfer events.</title>
        <authorList>
            <person name="Petersen C."/>
            <person name="Sorensen T."/>
            <person name="Nielsen M.R."/>
            <person name="Sondergaard T.E."/>
            <person name="Sorensen J.L."/>
            <person name="Fitzpatrick D.A."/>
            <person name="Frisvad J.C."/>
            <person name="Nielsen K.L."/>
        </authorList>
    </citation>
    <scope>NUCLEOTIDE SEQUENCE</scope>
    <source>
        <strain evidence="3">IBT 30761</strain>
    </source>
</reference>
<comment type="caution">
    <text evidence="3">The sequence shown here is derived from an EMBL/GenBank/DDBJ whole genome shotgun (WGS) entry which is preliminary data.</text>
</comment>
<feature type="compositionally biased region" description="Basic and acidic residues" evidence="2">
    <location>
        <begin position="579"/>
        <end position="594"/>
    </location>
</feature>
<feature type="compositionally biased region" description="Low complexity" evidence="2">
    <location>
        <begin position="543"/>
        <end position="558"/>
    </location>
</feature>
<keyword evidence="1" id="KW-0175">Coiled coil</keyword>
<feature type="compositionally biased region" description="Basic and acidic residues" evidence="2">
    <location>
        <begin position="455"/>
        <end position="467"/>
    </location>
</feature>
<name>A0A9W9JXZ0_9EURO</name>
<dbReference type="AlphaFoldDB" id="A0A9W9JXZ0"/>
<accession>A0A9W9JXZ0</accession>
<feature type="compositionally biased region" description="Polar residues" evidence="2">
    <location>
        <begin position="476"/>
        <end position="495"/>
    </location>
</feature>
<dbReference type="EMBL" id="JAPQKI010000010">
    <property type="protein sequence ID" value="KAJ5085142.1"/>
    <property type="molecule type" value="Genomic_DNA"/>
</dbReference>
<protein>
    <submittedName>
        <fullName evidence="3">Uncharacterized protein</fullName>
    </submittedName>
</protein>
<reference evidence="3" key="1">
    <citation type="submission" date="2022-11" db="EMBL/GenBank/DDBJ databases">
        <authorList>
            <person name="Petersen C."/>
        </authorList>
    </citation>
    <scope>NUCLEOTIDE SEQUENCE</scope>
    <source>
        <strain evidence="3">IBT 30761</strain>
    </source>
</reference>
<dbReference type="OrthoDB" id="4187489at2759"/>
<evidence type="ECO:0000256" key="2">
    <source>
        <dbReference type="SAM" id="MobiDB-lite"/>
    </source>
</evidence>
<dbReference type="RefSeq" id="XP_056469820.1">
    <property type="nucleotide sequence ID" value="XM_056622404.1"/>
</dbReference>
<evidence type="ECO:0000313" key="4">
    <source>
        <dbReference type="Proteomes" id="UP001149074"/>
    </source>
</evidence>
<gene>
    <name evidence="3" type="ORF">N7532_009913</name>
</gene>
<feature type="compositionally biased region" description="Polar residues" evidence="2">
    <location>
        <begin position="517"/>
        <end position="541"/>
    </location>
</feature>
<dbReference type="Proteomes" id="UP001149074">
    <property type="component" value="Unassembled WGS sequence"/>
</dbReference>
<keyword evidence="4" id="KW-1185">Reference proteome</keyword>
<dbReference type="GeneID" id="81361383"/>
<sequence>MSDSWRPVLVLSLRKLGAKARGPDVEVTPGASQTDEVTAHPFLDDILIGLAYRMAWTAESSIGCVGLKPQFRILRVSCVASTMDFASLTRPSVICHCRRCFSSLAVLENEWAEVSSFYATATAWLSVDSDRISVSSQRKRIPETSDASLIRGRIAQEACCRMCPTSSKLGVLVEMDNGPIFIWKMSKVAFREVVSMRPTEPVFKQGAIEKLINPPPKEPLRSARSSIHDDALVPAGATDFRSMEPMMQQHMQHQGRSIDQISSSVNNLQDTMSDLKHSFTALRIELSGPNRYVGETGATNGTNFDMIATVLKELKIKSDEIEKLKLEIEALKLKARLAEESKPHTPDYMFGLEGALPQVQSPDLLQAGRKRGWDDTFSGRNTLTVADSFDEEDMGDDISITGEYAVNGHHIPLRELAQDRSTPRQQDPYAPPNDREWRPSNPEQSPAKRQRLTQLRKEGNQNPERRGPGRPRKSTDGTVPTSQKPQRNGESQASGSNPNSAPRPRGRPRRSVLPGSDQTTEPDSQDMQKMQEMNRSEQSPVKGTAAATTSSTGDASSTLPAGIDVPAQLKISSQNGKPTRSEVPTRPEIQKRADGGGPKGMKGDQNDTSARLKRRASIAARDAMVRNEMWREEAMETEQA</sequence>